<organism evidence="1 2">
    <name type="scientific">Inconstantimicrobium mannanitabidum</name>
    <dbReference type="NCBI Taxonomy" id="1604901"/>
    <lineage>
        <taxon>Bacteria</taxon>
        <taxon>Bacillati</taxon>
        <taxon>Bacillota</taxon>
        <taxon>Clostridia</taxon>
        <taxon>Eubacteriales</taxon>
        <taxon>Clostridiaceae</taxon>
        <taxon>Inconstantimicrobium</taxon>
    </lineage>
</organism>
<sequence>MCELNMSEKDLNKCNCQSDEHEEKQGCGCGGHDHDHECGCGGHDHGHDHECGCGCEDEYESFVVDLEDENGNIISCDVIDSFEYKEKEYVLVQNPEDASVYLFRSEGEEGELTVPDEAEFDEVTKYYQEELAE</sequence>
<gene>
    <name evidence="1" type="ORF">rsdtw13_07020</name>
</gene>
<name>A0ACB5R8B9_9CLOT</name>
<dbReference type="Proteomes" id="UP001058074">
    <property type="component" value="Unassembled WGS sequence"/>
</dbReference>
<protein>
    <submittedName>
        <fullName evidence="1">Uncharacterized protein</fullName>
    </submittedName>
</protein>
<evidence type="ECO:0000313" key="1">
    <source>
        <dbReference type="EMBL" id="GKX65444.1"/>
    </source>
</evidence>
<proteinExistence type="predicted"/>
<keyword evidence="2" id="KW-1185">Reference proteome</keyword>
<reference evidence="1" key="1">
    <citation type="journal article" date="2025" name="Int. J. Syst. Evol. Microbiol.">
        <title>Inconstantimicrobium mannanitabidum sp. nov., a novel member of the family Clostridiaceae isolated from anoxic soil under the treatment of reductive soil disinfestation.</title>
        <authorList>
            <person name="Ueki A."/>
            <person name="Tonouchi A."/>
            <person name="Honma S."/>
            <person name="Kaku N."/>
            <person name="Ueki K."/>
        </authorList>
    </citation>
    <scope>NUCLEOTIDE SEQUENCE</scope>
    <source>
        <strain evidence="1">TW13</strain>
    </source>
</reference>
<comment type="caution">
    <text evidence="1">The sequence shown here is derived from an EMBL/GenBank/DDBJ whole genome shotgun (WGS) entry which is preliminary data.</text>
</comment>
<dbReference type="EMBL" id="BROD01000001">
    <property type="protein sequence ID" value="GKX65444.1"/>
    <property type="molecule type" value="Genomic_DNA"/>
</dbReference>
<accession>A0ACB5R8B9</accession>
<evidence type="ECO:0000313" key="2">
    <source>
        <dbReference type="Proteomes" id="UP001058074"/>
    </source>
</evidence>